<accession>A0AA87Z8P5</accession>
<organism evidence="3 4">
    <name type="scientific">Ficus carica</name>
    <name type="common">Common fig</name>
    <dbReference type="NCBI Taxonomy" id="3494"/>
    <lineage>
        <taxon>Eukaryota</taxon>
        <taxon>Viridiplantae</taxon>
        <taxon>Streptophyta</taxon>
        <taxon>Embryophyta</taxon>
        <taxon>Tracheophyta</taxon>
        <taxon>Spermatophyta</taxon>
        <taxon>Magnoliopsida</taxon>
        <taxon>eudicotyledons</taxon>
        <taxon>Gunneridae</taxon>
        <taxon>Pentapetalae</taxon>
        <taxon>rosids</taxon>
        <taxon>fabids</taxon>
        <taxon>Rosales</taxon>
        <taxon>Moraceae</taxon>
        <taxon>Ficeae</taxon>
        <taxon>Ficus</taxon>
    </lineage>
</organism>
<comment type="caution">
    <text evidence="3">The sequence shown here is derived from an EMBL/GenBank/DDBJ whole genome shotgun (WGS) entry which is preliminary data.</text>
</comment>
<evidence type="ECO:0000313" key="3">
    <source>
        <dbReference type="EMBL" id="GMN21298.1"/>
    </source>
</evidence>
<evidence type="ECO:0000256" key="1">
    <source>
        <dbReference type="SAM" id="MobiDB-lite"/>
    </source>
</evidence>
<feature type="region of interest" description="Disordered" evidence="1">
    <location>
        <begin position="97"/>
        <end position="117"/>
    </location>
</feature>
<dbReference type="EMBL" id="BTGU01009115">
    <property type="protein sequence ID" value="GMN21293.1"/>
    <property type="molecule type" value="Genomic_DNA"/>
</dbReference>
<sequence>MSCLVESPEDVPVLKEVILPKSMKEEDVAKLFSGMSKFIRATNTPDMDKAMRMLSSSTMVFGRSQHLSSSRNGGGLPGVIASGGIAIVDAFPISSPVSTSEFEFSSPPIRGPARMGF</sequence>
<evidence type="ECO:0000313" key="4">
    <source>
        <dbReference type="Proteomes" id="UP001187192"/>
    </source>
</evidence>
<dbReference type="EMBL" id="BTGU01009116">
    <property type="protein sequence ID" value="GMN21298.1"/>
    <property type="molecule type" value="Genomic_DNA"/>
</dbReference>
<evidence type="ECO:0000313" key="2">
    <source>
        <dbReference type="EMBL" id="GMN21293.1"/>
    </source>
</evidence>
<name>A0AA87Z8P5_FICCA</name>
<proteinExistence type="predicted"/>
<keyword evidence="4" id="KW-1185">Reference proteome</keyword>
<gene>
    <name evidence="2" type="ORF">TIFTF001_051096</name>
    <name evidence="3" type="ORF">TIFTF001_051098</name>
</gene>
<dbReference type="AlphaFoldDB" id="A0AA87Z8P5"/>
<reference evidence="3" key="1">
    <citation type="submission" date="2023-07" db="EMBL/GenBank/DDBJ databases">
        <title>draft genome sequence of fig (Ficus carica).</title>
        <authorList>
            <person name="Takahashi T."/>
            <person name="Nishimura K."/>
        </authorList>
    </citation>
    <scope>NUCLEOTIDE SEQUENCE</scope>
</reference>
<protein>
    <submittedName>
        <fullName evidence="3">Uncharacterized protein</fullName>
    </submittedName>
</protein>
<dbReference type="Proteomes" id="UP001187192">
    <property type="component" value="Unassembled WGS sequence"/>
</dbReference>